<evidence type="ECO:0000256" key="3">
    <source>
        <dbReference type="ARBA" id="ARBA00022884"/>
    </source>
</evidence>
<keyword evidence="2" id="KW-0507">mRNA processing</keyword>
<comment type="subcellular location">
    <subcellularLocation>
        <location evidence="1">Nucleus</location>
    </subcellularLocation>
</comment>
<dbReference type="CDD" id="cd00590">
    <property type="entry name" value="RRM_SF"/>
    <property type="match status" value="1"/>
</dbReference>
<dbReference type="PROSITE" id="PS50102">
    <property type="entry name" value="RRM"/>
    <property type="match status" value="2"/>
</dbReference>
<evidence type="ECO:0000256" key="2">
    <source>
        <dbReference type="ARBA" id="ARBA00022664"/>
    </source>
</evidence>
<keyword evidence="4" id="KW-0508">mRNA splicing</keyword>
<sequence length="205" mass="23328">MSQETSNTIYVGNLNYSTTEEGLKQFFQRFGEVSNARVITAFFRRERVSRGFGFVDFANQQSCQNAINNKEPLQLDNRTIRIDPARPKVYHPKDTVFLGNLPAGTTADDIKAAFQGFNIVDVRLPPPRNLPFAFVKFETEEIQKAASEKKNVNIKGSEIPIKLARPPQRNQRGGFRRRGGRNNYRRRRAPRNNNNSNNNAQPSGN</sequence>
<dbReference type="InterPro" id="IPR051106">
    <property type="entry name" value="RNA-bind/splicing_reg"/>
</dbReference>
<keyword evidence="10" id="KW-1185">Reference proteome</keyword>
<comment type="caution">
    <text evidence="9">The sequence shown here is derived from an EMBL/GenBank/DDBJ whole genome shotgun (WGS) entry which is preliminary data.</text>
</comment>
<evidence type="ECO:0000256" key="1">
    <source>
        <dbReference type="ARBA" id="ARBA00004123"/>
    </source>
</evidence>
<dbReference type="InterPro" id="IPR000504">
    <property type="entry name" value="RRM_dom"/>
</dbReference>
<feature type="domain" description="RRM" evidence="8">
    <location>
        <begin position="94"/>
        <end position="166"/>
    </location>
</feature>
<dbReference type="PANTHER" id="PTHR48028">
    <property type="entry name" value="GLYCINE-RICH RNA-BINDING PROTEIN RZ1A"/>
    <property type="match status" value="1"/>
</dbReference>
<evidence type="ECO:0000256" key="4">
    <source>
        <dbReference type="ARBA" id="ARBA00023187"/>
    </source>
</evidence>
<dbReference type="InterPro" id="IPR035979">
    <property type="entry name" value="RBD_domain_sf"/>
</dbReference>
<evidence type="ECO:0000256" key="7">
    <source>
        <dbReference type="SAM" id="MobiDB-lite"/>
    </source>
</evidence>
<feature type="compositionally biased region" description="Low complexity" evidence="7">
    <location>
        <begin position="191"/>
        <end position="205"/>
    </location>
</feature>
<dbReference type="Pfam" id="PF00076">
    <property type="entry name" value="RRM_1"/>
    <property type="match status" value="2"/>
</dbReference>
<dbReference type="InterPro" id="IPR012677">
    <property type="entry name" value="Nucleotide-bd_a/b_plait_sf"/>
</dbReference>
<evidence type="ECO:0000256" key="6">
    <source>
        <dbReference type="PROSITE-ProRule" id="PRU00176"/>
    </source>
</evidence>
<evidence type="ECO:0000313" key="10">
    <source>
        <dbReference type="Proteomes" id="UP001470230"/>
    </source>
</evidence>
<evidence type="ECO:0000259" key="8">
    <source>
        <dbReference type="PROSITE" id="PS50102"/>
    </source>
</evidence>
<accession>A0ABR2JUN0</accession>
<organism evidence="9 10">
    <name type="scientific">Tritrichomonas musculus</name>
    <dbReference type="NCBI Taxonomy" id="1915356"/>
    <lineage>
        <taxon>Eukaryota</taxon>
        <taxon>Metamonada</taxon>
        <taxon>Parabasalia</taxon>
        <taxon>Tritrichomonadida</taxon>
        <taxon>Tritrichomonadidae</taxon>
        <taxon>Tritrichomonas</taxon>
    </lineage>
</organism>
<dbReference type="Gene3D" id="3.30.70.330">
    <property type="match status" value="2"/>
</dbReference>
<dbReference type="SMART" id="SM00360">
    <property type="entry name" value="RRM"/>
    <property type="match status" value="2"/>
</dbReference>
<dbReference type="PANTHER" id="PTHR48028:SF4">
    <property type="entry name" value="SC35-LIKE SPLICING FACTOR"/>
    <property type="match status" value="1"/>
</dbReference>
<dbReference type="Proteomes" id="UP001470230">
    <property type="component" value="Unassembled WGS sequence"/>
</dbReference>
<keyword evidence="5" id="KW-0539">Nucleus</keyword>
<evidence type="ECO:0000313" key="9">
    <source>
        <dbReference type="EMBL" id="KAK8882584.1"/>
    </source>
</evidence>
<reference evidence="9 10" key="1">
    <citation type="submission" date="2024-04" db="EMBL/GenBank/DDBJ databases">
        <title>Tritrichomonas musculus Genome.</title>
        <authorList>
            <person name="Alves-Ferreira E."/>
            <person name="Grigg M."/>
            <person name="Lorenzi H."/>
            <person name="Galac M."/>
        </authorList>
    </citation>
    <scope>NUCLEOTIDE SEQUENCE [LARGE SCALE GENOMIC DNA]</scope>
    <source>
        <strain evidence="9 10">EAF2021</strain>
    </source>
</reference>
<proteinExistence type="predicted"/>
<evidence type="ECO:0000256" key="5">
    <source>
        <dbReference type="ARBA" id="ARBA00023242"/>
    </source>
</evidence>
<gene>
    <name evidence="9" type="ORF">M9Y10_045226</name>
</gene>
<dbReference type="SUPFAM" id="SSF54928">
    <property type="entry name" value="RNA-binding domain, RBD"/>
    <property type="match status" value="2"/>
</dbReference>
<name>A0ABR2JUN0_9EUKA</name>
<keyword evidence="3 6" id="KW-0694">RNA-binding</keyword>
<feature type="compositionally biased region" description="Basic residues" evidence="7">
    <location>
        <begin position="174"/>
        <end position="190"/>
    </location>
</feature>
<dbReference type="EMBL" id="JAPFFF010000009">
    <property type="protein sequence ID" value="KAK8882584.1"/>
    <property type="molecule type" value="Genomic_DNA"/>
</dbReference>
<protein>
    <submittedName>
        <fullName evidence="9">CUGBP Elav-like member 3</fullName>
    </submittedName>
</protein>
<feature type="domain" description="RRM" evidence="8">
    <location>
        <begin position="7"/>
        <end position="87"/>
    </location>
</feature>
<feature type="region of interest" description="Disordered" evidence="7">
    <location>
        <begin position="157"/>
        <end position="205"/>
    </location>
</feature>